<comment type="caution">
    <text evidence="3">The sequence shown here is derived from an EMBL/GenBank/DDBJ whole genome shotgun (WGS) entry which is preliminary data.</text>
</comment>
<evidence type="ECO:0008006" key="5">
    <source>
        <dbReference type="Google" id="ProtNLM"/>
    </source>
</evidence>
<accession>A0A510X5C8</accession>
<evidence type="ECO:0000313" key="3">
    <source>
        <dbReference type="EMBL" id="GEK46634.1"/>
    </source>
</evidence>
<keyword evidence="4" id="KW-1185">Reference proteome</keyword>
<dbReference type="RefSeq" id="WP_146801907.1">
    <property type="nucleotide sequence ID" value="NZ_BJUK01000007.1"/>
</dbReference>
<feature type="coiled-coil region" evidence="1">
    <location>
        <begin position="233"/>
        <end position="274"/>
    </location>
</feature>
<keyword evidence="1" id="KW-0175">Coiled coil</keyword>
<dbReference type="Proteomes" id="UP000321275">
    <property type="component" value="Unassembled WGS sequence"/>
</dbReference>
<proteinExistence type="predicted"/>
<feature type="region of interest" description="Disordered" evidence="2">
    <location>
        <begin position="1"/>
        <end position="35"/>
    </location>
</feature>
<name>A0A510X5C8_9GAMM</name>
<sequence length="287" mass="31378">MAQPPEERRPPPLVADRDASLDPPPPRHAAPVSATPRPWGLRLAVLGLALGLAGVSFLAWEERQLLHAEIARLEGQFSNVHARFDGLAPGEALTRLDEAQRAQASRLETLAASLDDQRQRLEALHQGQEGPRPQVLAEALSRLEAQQATLQEWLSASRDSLAALETLGEEARAELSQRLDGLEARSTTAQEALDERLTARVAEEDARGVALEERLATLEGRLGEEAASRRLAVEGLRETLEPLASRLDNAQEARGELRDRLASLHAEVQALRRSQLAIEARLELLAP</sequence>
<organism evidence="3 4">
    <name type="scientific">Bisbaumannia pacifica</name>
    <dbReference type="NCBI Taxonomy" id="77098"/>
    <lineage>
        <taxon>Bacteria</taxon>
        <taxon>Pseudomonadati</taxon>
        <taxon>Pseudomonadota</taxon>
        <taxon>Gammaproteobacteria</taxon>
        <taxon>Oceanospirillales</taxon>
        <taxon>Halomonadaceae</taxon>
        <taxon>Bisbaumannia</taxon>
    </lineage>
</organism>
<dbReference type="EMBL" id="BJUK01000007">
    <property type="protein sequence ID" value="GEK46634.1"/>
    <property type="molecule type" value="Genomic_DNA"/>
</dbReference>
<evidence type="ECO:0000256" key="2">
    <source>
        <dbReference type="SAM" id="MobiDB-lite"/>
    </source>
</evidence>
<evidence type="ECO:0000313" key="4">
    <source>
        <dbReference type="Proteomes" id="UP000321275"/>
    </source>
</evidence>
<dbReference type="OrthoDB" id="6174570at2"/>
<protein>
    <recommendedName>
        <fullName evidence="5">Chromosome segregation ATPase</fullName>
    </recommendedName>
</protein>
<dbReference type="AlphaFoldDB" id="A0A510X5C8"/>
<feature type="compositionally biased region" description="Basic and acidic residues" evidence="2">
    <location>
        <begin position="1"/>
        <end position="20"/>
    </location>
</feature>
<gene>
    <name evidence="3" type="ORF">HPA02_09170</name>
</gene>
<evidence type="ECO:0000256" key="1">
    <source>
        <dbReference type="SAM" id="Coils"/>
    </source>
</evidence>
<reference evidence="3 4" key="1">
    <citation type="submission" date="2019-07" db="EMBL/GenBank/DDBJ databases">
        <title>Whole genome shotgun sequence of Halomonas pacifica NBRC 102220.</title>
        <authorList>
            <person name="Hosoyama A."/>
            <person name="Uohara A."/>
            <person name="Ohji S."/>
            <person name="Ichikawa N."/>
        </authorList>
    </citation>
    <scope>NUCLEOTIDE SEQUENCE [LARGE SCALE GENOMIC DNA]</scope>
    <source>
        <strain evidence="3 4">NBRC 102220</strain>
    </source>
</reference>